<keyword evidence="1" id="KW-0677">Repeat</keyword>
<dbReference type="SUPFAM" id="SSF53167">
    <property type="entry name" value="Purine and uridine phosphorylases"/>
    <property type="match status" value="1"/>
</dbReference>
<name>A0A2T4CII2_TRILO</name>
<gene>
    <name evidence="5" type="ORF">M440DRAFT_1418069</name>
</gene>
<dbReference type="EMBL" id="KZ679126">
    <property type="protein sequence ID" value="PTB81387.1"/>
    <property type="molecule type" value="Genomic_DNA"/>
</dbReference>
<feature type="domain" description="Nephrocystin 3-like N-terminal" evidence="4">
    <location>
        <begin position="369"/>
        <end position="537"/>
    </location>
</feature>
<evidence type="ECO:0000259" key="4">
    <source>
        <dbReference type="Pfam" id="PF24883"/>
    </source>
</evidence>
<proteinExistence type="predicted"/>
<dbReference type="STRING" id="983965.A0A2T4CII2"/>
<dbReference type="Pfam" id="PF24883">
    <property type="entry name" value="NPHP3_N"/>
    <property type="match status" value="1"/>
</dbReference>
<protein>
    <submittedName>
        <fullName evidence="5">Purine and uridine phosphorylase</fullName>
    </submittedName>
</protein>
<dbReference type="PANTHER" id="PTHR46082">
    <property type="entry name" value="ATP/GTP-BINDING PROTEIN-RELATED"/>
    <property type="match status" value="1"/>
</dbReference>
<dbReference type="AlphaFoldDB" id="A0A2T4CII2"/>
<feature type="region of interest" description="Disordered" evidence="2">
    <location>
        <begin position="198"/>
        <end position="217"/>
    </location>
</feature>
<sequence>MLEEIHFALPQPDRDPYTYTLGSIGNHNVVVACLPEIGTNSAANLVTQMINTFPSMRFCLMVGIGGGIPPQVRLGDIVVSKPMGAFPGVVQWDLGKSEKAGFRRTGALDRPPKVLLTALEELRKSHDMYGTQIPDYMKKMKVDFPNMAGKYTWSRHLKDPMLEPHKRRNPVIWASVATVIFEVLVVLVRLLSGRYEPEGQYMPSEPEPDNDDGQSRAPEIHYGLIASGNQVIKDSAVRDQINRDLGGEVLCLEMEAAGLMNNFPCIVIRGICDYADAQKSKEWQEYAAALAAAFAKELLQHVQSVQVAMERPIKDVLQQVHEVVLDTQAKVSDIKSQMDQDEVSKVLDWLTTANHGQQHTTHLRSHTKGTCQWIFQTEEFQSWLSGSSRTLLCQGMPGSGKTIITSVVIDHLATRLMKYPTIGIAYLYCTFNHQKLQTAELQTTEQLLSSVLRQLASSCDPFPVSTKKLYEKHKAKDSRPSREQLVADIEAVANLYTEVYVVIDAIDECQLPSVRQFLDVLFELQSSCNMRIFATSRFIPEVEQWFKRARSSFLQIRAEKGDIAKYVEGELQHSSTNVIEDDPELQEEIKIELSQAADGMFLLARLYLELLRDKTTVYDVREQLQTFKIHAGVRSDEVLTEVYERVFGRKGTYHL</sequence>
<dbReference type="InterPro" id="IPR000845">
    <property type="entry name" value="Nucleoside_phosphorylase_d"/>
</dbReference>
<evidence type="ECO:0000313" key="5">
    <source>
        <dbReference type="EMBL" id="PTB81387.1"/>
    </source>
</evidence>
<evidence type="ECO:0000259" key="3">
    <source>
        <dbReference type="Pfam" id="PF01048"/>
    </source>
</evidence>
<evidence type="ECO:0000256" key="2">
    <source>
        <dbReference type="SAM" id="MobiDB-lite"/>
    </source>
</evidence>
<reference evidence="5 6" key="1">
    <citation type="submission" date="2016-07" db="EMBL/GenBank/DDBJ databases">
        <title>Multiple horizontal gene transfer events from other fungi enriched the ability of initially mycotrophic Trichoderma (Ascomycota) to feed on dead plant biomass.</title>
        <authorList>
            <consortium name="DOE Joint Genome Institute"/>
            <person name="Aerts A."/>
            <person name="Atanasova L."/>
            <person name="Chenthamara K."/>
            <person name="Zhang J."/>
            <person name="Grujic M."/>
            <person name="Henrissat B."/>
            <person name="Kuo A."/>
            <person name="Salamov A."/>
            <person name="Lipzen A."/>
            <person name="Labutti K."/>
            <person name="Barry K."/>
            <person name="Miao Y."/>
            <person name="Rahimi M.J."/>
            <person name="Shen Q."/>
            <person name="Grigoriev I.V."/>
            <person name="Kubicek C.P."/>
            <person name="Druzhinina I.S."/>
        </authorList>
    </citation>
    <scope>NUCLEOTIDE SEQUENCE [LARGE SCALE GENOMIC DNA]</scope>
    <source>
        <strain evidence="5 6">ATCC 18648</strain>
    </source>
</reference>
<accession>A0A2T4CII2</accession>
<dbReference type="Gene3D" id="3.40.50.300">
    <property type="entry name" value="P-loop containing nucleotide triphosphate hydrolases"/>
    <property type="match status" value="1"/>
</dbReference>
<organism evidence="5 6">
    <name type="scientific">Trichoderma longibrachiatum ATCC 18648</name>
    <dbReference type="NCBI Taxonomy" id="983965"/>
    <lineage>
        <taxon>Eukaryota</taxon>
        <taxon>Fungi</taxon>
        <taxon>Dikarya</taxon>
        <taxon>Ascomycota</taxon>
        <taxon>Pezizomycotina</taxon>
        <taxon>Sordariomycetes</taxon>
        <taxon>Hypocreomycetidae</taxon>
        <taxon>Hypocreales</taxon>
        <taxon>Hypocreaceae</taxon>
        <taxon>Trichoderma</taxon>
    </lineage>
</organism>
<dbReference type="InterPro" id="IPR035994">
    <property type="entry name" value="Nucleoside_phosphorylase_sf"/>
</dbReference>
<dbReference type="InterPro" id="IPR027417">
    <property type="entry name" value="P-loop_NTPase"/>
</dbReference>
<dbReference type="SUPFAM" id="SSF52540">
    <property type="entry name" value="P-loop containing nucleoside triphosphate hydrolases"/>
    <property type="match status" value="1"/>
</dbReference>
<dbReference type="Gene3D" id="3.40.50.1580">
    <property type="entry name" value="Nucleoside phosphorylase domain"/>
    <property type="match status" value="1"/>
</dbReference>
<keyword evidence="6" id="KW-1185">Reference proteome</keyword>
<dbReference type="Pfam" id="PF01048">
    <property type="entry name" value="PNP_UDP_1"/>
    <property type="match status" value="1"/>
</dbReference>
<feature type="domain" description="Nucleoside phosphorylase" evidence="3">
    <location>
        <begin position="215"/>
        <end position="299"/>
    </location>
</feature>
<dbReference type="PANTHER" id="PTHR46082:SF11">
    <property type="entry name" value="AAA+ ATPASE DOMAIN-CONTAINING PROTEIN-RELATED"/>
    <property type="match status" value="1"/>
</dbReference>
<dbReference type="Proteomes" id="UP000240760">
    <property type="component" value="Unassembled WGS sequence"/>
</dbReference>
<dbReference type="InterPro" id="IPR056884">
    <property type="entry name" value="NPHP3-like_N"/>
</dbReference>
<dbReference type="InterPro" id="IPR053137">
    <property type="entry name" value="NLR-like"/>
</dbReference>
<evidence type="ECO:0000313" key="6">
    <source>
        <dbReference type="Proteomes" id="UP000240760"/>
    </source>
</evidence>
<dbReference type="OrthoDB" id="20872at2759"/>
<dbReference type="GO" id="GO:0003824">
    <property type="term" value="F:catalytic activity"/>
    <property type="evidence" value="ECO:0007669"/>
    <property type="project" value="InterPro"/>
</dbReference>
<evidence type="ECO:0000256" key="1">
    <source>
        <dbReference type="ARBA" id="ARBA00022737"/>
    </source>
</evidence>
<dbReference type="GO" id="GO:0009116">
    <property type="term" value="P:nucleoside metabolic process"/>
    <property type="evidence" value="ECO:0007669"/>
    <property type="project" value="InterPro"/>
</dbReference>